<dbReference type="Gene3D" id="3.10.180.10">
    <property type="entry name" value="2,3-Dihydroxybiphenyl 1,2-Dioxygenase, domain 1"/>
    <property type="match status" value="2"/>
</dbReference>
<dbReference type="RefSeq" id="XP_067473285.1">
    <property type="nucleotide sequence ID" value="XM_067619028.1"/>
</dbReference>
<dbReference type="InterPro" id="IPR051785">
    <property type="entry name" value="MMCE/EMCE_epimerase"/>
</dbReference>
<evidence type="ECO:0000313" key="3">
    <source>
        <dbReference type="EMBL" id="OJJ66035.1"/>
    </source>
</evidence>
<dbReference type="InterPro" id="IPR029068">
    <property type="entry name" value="Glyas_Bleomycin-R_OHBP_Dase"/>
</dbReference>
<protein>
    <recommendedName>
        <fullName evidence="2">VOC domain-containing protein</fullName>
    </recommendedName>
</protein>
<dbReference type="PROSITE" id="PS51819">
    <property type="entry name" value="VOC"/>
    <property type="match status" value="1"/>
</dbReference>
<dbReference type="AlphaFoldDB" id="A0A1L9U2Z4"/>
<dbReference type="VEuPathDB" id="FungiDB:ASPBRDRAFT_138823"/>
<dbReference type="GO" id="GO:0004493">
    <property type="term" value="F:methylmalonyl-CoA epimerase activity"/>
    <property type="evidence" value="ECO:0007669"/>
    <property type="project" value="TreeGrafter"/>
</dbReference>
<proteinExistence type="predicted"/>
<name>A0A1L9U2Z4_ASPBC</name>
<dbReference type="EMBL" id="KV878702">
    <property type="protein sequence ID" value="OJJ66035.1"/>
    <property type="molecule type" value="Genomic_DNA"/>
</dbReference>
<keyword evidence="1" id="KW-0479">Metal-binding</keyword>
<dbReference type="OrthoDB" id="3360610at2759"/>
<evidence type="ECO:0000259" key="2">
    <source>
        <dbReference type="PROSITE" id="PS51819"/>
    </source>
</evidence>
<dbReference type="PANTHER" id="PTHR43048">
    <property type="entry name" value="METHYLMALONYL-COA EPIMERASE"/>
    <property type="match status" value="1"/>
</dbReference>
<organism evidence="3 4">
    <name type="scientific">Aspergillus brasiliensis (strain CBS 101740 / IMI 381727 / IBT 21946)</name>
    <dbReference type="NCBI Taxonomy" id="767769"/>
    <lineage>
        <taxon>Eukaryota</taxon>
        <taxon>Fungi</taxon>
        <taxon>Dikarya</taxon>
        <taxon>Ascomycota</taxon>
        <taxon>Pezizomycotina</taxon>
        <taxon>Eurotiomycetes</taxon>
        <taxon>Eurotiomycetidae</taxon>
        <taxon>Eurotiales</taxon>
        <taxon>Aspergillaceae</taxon>
        <taxon>Aspergillus</taxon>
        <taxon>Aspergillus subgen. Circumdati</taxon>
    </lineage>
</organism>
<reference evidence="4" key="1">
    <citation type="journal article" date="2017" name="Genome Biol.">
        <title>Comparative genomics reveals high biological diversity and specific adaptations in the industrially and medically important fungal genus Aspergillus.</title>
        <authorList>
            <person name="de Vries R.P."/>
            <person name="Riley R."/>
            <person name="Wiebenga A."/>
            <person name="Aguilar-Osorio G."/>
            <person name="Amillis S."/>
            <person name="Uchima C.A."/>
            <person name="Anderluh G."/>
            <person name="Asadollahi M."/>
            <person name="Askin M."/>
            <person name="Barry K."/>
            <person name="Battaglia E."/>
            <person name="Bayram O."/>
            <person name="Benocci T."/>
            <person name="Braus-Stromeyer S.A."/>
            <person name="Caldana C."/>
            <person name="Canovas D."/>
            <person name="Cerqueira G.C."/>
            <person name="Chen F."/>
            <person name="Chen W."/>
            <person name="Choi C."/>
            <person name="Clum A."/>
            <person name="Dos Santos R.A."/>
            <person name="Damasio A.R."/>
            <person name="Diallinas G."/>
            <person name="Emri T."/>
            <person name="Fekete E."/>
            <person name="Flipphi M."/>
            <person name="Freyberg S."/>
            <person name="Gallo A."/>
            <person name="Gournas C."/>
            <person name="Habgood R."/>
            <person name="Hainaut M."/>
            <person name="Harispe M.L."/>
            <person name="Henrissat B."/>
            <person name="Hilden K.S."/>
            <person name="Hope R."/>
            <person name="Hossain A."/>
            <person name="Karabika E."/>
            <person name="Karaffa L."/>
            <person name="Karanyi Z."/>
            <person name="Krasevec N."/>
            <person name="Kuo A."/>
            <person name="Kusch H."/>
            <person name="LaButti K."/>
            <person name="Lagendijk E.L."/>
            <person name="Lapidus A."/>
            <person name="Levasseur A."/>
            <person name="Lindquist E."/>
            <person name="Lipzen A."/>
            <person name="Logrieco A.F."/>
            <person name="MacCabe A."/>
            <person name="Maekelae M.R."/>
            <person name="Malavazi I."/>
            <person name="Melin P."/>
            <person name="Meyer V."/>
            <person name="Mielnichuk N."/>
            <person name="Miskei M."/>
            <person name="Molnar A.P."/>
            <person name="Mule G."/>
            <person name="Ngan C.Y."/>
            <person name="Orejas M."/>
            <person name="Orosz E."/>
            <person name="Ouedraogo J.P."/>
            <person name="Overkamp K.M."/>
            <person name="Park H.-S."/>
            <person name="Perrone G."/>
            <person name="Piumi F."/>
            <person name="Punt P.J."/>
            <person name="Ram A.F."/>
            <person name="Ramon A."/>
            <person name="Rauscher S."/>
            <person name="Record E."/>
            <person name="Riano-Pachon D.M."/>
            <person name="Robert V."/>
            <person name="Roehrig J."/>
            <person name="Ruller R."/>
            <person name="Salamov A."/>
            <person name="Salih N.S."/>
            <person name="Samson R.A."/>
            <person name="Sandor E."/>
            <person name="Sanguinetti M."/>
            <person name="Schuetze T."/>
            <person name="Sepcic K."/>
            <person name="Shelest E."/>
            <person name="Sherlock G."/>
            <person name="Sophianopoulou V."/>
            <person name="Squina F.M."/>
            <person name="Sun H."/>
            <person name="Susca A."/>
            <person name="Todd R.B."/>
            <person name="Tsang A."/>
            <person name="Unkles S.E."/>
            <person name="van de Wiele N."/>
            <person name="van Rossen-Uffink D."/>
            <person name="Oliveira J.V."/>
            <person name="Vesth T.C."/>
            <person name="Visser J."/>
            <person name="Yu J.-H."/>
            <person name="Zhou M."/>
            <person name="Andersen M.R."/>
            <person name="Archer D.B."/>
            <person name="Baker S.E."/>
            <person name="Benoit I."/>
            <person name="Brakhage A.A."/>
            <person name="Braus G.H."/>
            <person name="Fischer R."/>
            <person name="Frisvad J.C."/>
            <person name="Goldman G.H."/>
            <person name="Houbraken J."/>
            <person name="Oakley B."/>
            <person name="Pocsi I."/>
            <person name="Scazzocchio C."/>
            <person name="Seiboth B."/>
            <person name="vanKuyk P.A."/>
            <person name="Wortman J."/>
            <person name="Dyer P.S."/>
            <person name="Grigoriev I.V."/>
        </authorList>
    </citation>
    <scope>NUCLEOTIDE SEQUENCE [LARGE SCALE GENOMIC DNA]</scope>
    <source>
        <strain evidence="4">CBS 101740 / IMI 381727 / IBT 21946</strain>
    </source>
</reference>
<dbReference type="CDD" id="cd07267">
    <property type="entry name" value="THT_Oxygenase_N"/>
    <property type="match status" value="1"/>
</dbReference>
<accession>A0A1L9U2Z4</accession>
<dbReference type="GO" id="GO:0046491">
    <property type="term" value="P:L-methylmalonyl-CoA metabolic process"/>
    <property type="evidence" value="ECO:0007669"/>
    <property type="project" value="TreeGrafter"/>
</dbReference>
<evidence type="ECO:0000313" key="4">
    <source>
        <dbReference type="Proteomes" id="UP000184499"/>
    </source>
</evidence>
<dbReference type="GO" id="GO:0046872">
    <property type="term" value="F:metal ion binding"/>
    <property type="evidence" value="ECO:0007669"/>
    <property type="project" value="UniProtKB-KW"/>
</dbReference>
<sequence length="354" mass="40179">MAESTPTPNRGMTLADTVAMGPDQEPQAAWLKKRNIKIDQRIKLARLSHMRYQHPDLETIHQFLLDFGLQVALRTDDEVWYKGYGPDQYVYYAKKGPKKFLGGAFYAASWEDLEKTSKLPGAGPIEQLHDAPGGGFLVTVTDPEGNPFNVVWGQEQVQPESTFSPEKVVLNFPKEKPRIREFNRFETGPAAVYKLGHFGLCTQKFEEQLEFYTSYFNIVPTDFVYIEQDGQRIPVTTFMHLDLGKEPVDHHSFFLSANPKGAHVHHSSYEVHDFDAQQLGHQWLTGKGYRPAWGIGRHVLGSQIFDYWWDISGNMVEHYADGDLVNAETPIGYMPAGPDSLFVWGPKVPGEFLE</sequence>
<dbReference type="Proteomes" id="UP000184499">
    <property type="component" value="Unassembled WGS sequence"/>
</dbReference>
<dbReference type="GeneID" id="93571516"/>
<dbReference type="SUPFAM" id="SSF54593">
    <property type="entry name" value="Glyoxalase/Bleomycin resistance protein/Dihydroxybiphenyl dioxygenase"/>
    <property type="match status" value="1"/>
</dbReference>
<dbReference type="FunFam" id="3.10.180.10:FF:000034">
    <property type="entry name" value="Glyoxalase/Bleomycin resistance protein/Dihydroxybiphenyl dioxygenase"/>
    <property type="match status" value="1"/>
</dbReference>
<dbReference type="OMA" id="CFFHIDR"/>
<dbReference type="GO" id="GO:0005739">
    <property type="term" value="C:mitochondrion"/>
    <property type="evidence" value="ECO:0007669"/>
    <property type="project" value="TreeGrafter"/>
</dbReference>
<gene>
    <name evidence="3" type="ORF">ASPBRDRAFT_138823</name>
</gene>
<feature type="domain" description="VOC" evidence="2">
    <location>
        <begin position="194"/>
        <end position="321"/>
    </location>
</feature>
<dbReference type="PANTHER" id="PTHR43048:SF3">
    <property type="entry name" value="METHYLMALONYL-COA EPIMERASE, MITOCHONDRIAL"/>
    <property type="match status" value="1"/>
</dbReference>
<dbReference type="InterPro" id="IPR037523">
    <property type="entry name" value="VOC_core"/>
</dbReference>
<keyword evidence="4" id="KW-1185">Reference proteome</keyword>
<evidence type="ECO:0000256" key="1">
    <source>
        <dbReference type="ARBA" id="ARBA00022723"/>
    </source>
</evidence>
<dbReference type="FunFam" id="3.10.180.10:FF:000039">
    <property type="entry name" value="Trihydroxytoluene oxygenase (AFU_orthologue AFUA_8G02470)"/>
    <property type="match status" value="1"/>
</dbReference>